<dbReference type="Pfam" id="PF00534">
    <property type="entry name" value="Glycos_transf_1"/>
    <property type="match status" value="1"/>
</dbReference>
<keyword evidence="3" id="KW-0808">Transferase</keyword>
<feature type="domain" description="Glycosyltransferase subfamily 4-like N-terminal" evidence="2">
    <location>
        <begin position="17"/>
        <end position="191"/>
    </location>
</feature>
<protein>
    <submittedName>
        <fullName evidence="3">Glycosyl transferase, group 1</fullName>
    </submittedName>
</protein>
<organism evidence="3 4">
    <name type="scientific">Novosphingobium aromaticivorans (strain ATCC 700278 / DSM 12444 / CCUG 56034 / CIP 105152 / NBRC 16084 / F199)</name>
    <dbReference type="NCBI Taxonomy" id="279238"/>
    <lineage>
        <taxon>Bacteria</taxon>
        <taxon>Pseudomonadati</taxon>
        <taxon>Pseudomonadota</taxon>
        <taxon>Alphaproteobacteria</taxon>
        <taxon>Sphingomonadales</taxon>
        <taxon>Sphingomonadaceae</taxon>
        <taxon>Novosphingobium</taxon>
    </lineage>
</organism>
<evidence type="ECO:0000313" key="4">
    <source>
        <dbReference type="Proteomes" id="UP000009134"/>
    </source>
</evidence>
<sequence length="391" mass="40946">MKRLLSISTLYPAPGRTGFGRFVARQMEALAARGDWQVTVINPIGLPPLPIRRYAALRAIPAQEQQGGVTVHHPRFTLVPGLSGPINPALIARAVVPLARQLHAQTPFDMVDAQFFYPDGPAAAKVAAALDLPFAIKARGSDIHLWGERRLAVAQMRRAAAGASALLSVSAALARDMAALGMPDDRIRVHYTGLDGSRFRLQDQAQARRVVAHLVPGDGRLLLCVGALLAIKGQDLAIRALALLPPDVRLALAGTGPDDAALRALVAELGLEHRVHFLGAVEHDALPALLAAADAMVLPSEREGLANAWIEALACGAPLVIPDVGGAREVVRGTSAGRVVARNPGAIAQAILDLLAAPPARDAVAANVASFSWDANAAALAAIYEEAATKP</sequence>
<dbReference type="HOGENOM" id="CLU_009583_2_4_5"/>
<dbReference type="KEGG" id="nar:Saro_2071"/>
<reference evidence="4" key="1">
    <citation type="submission" date="2006-01" db="EMBL/GenBank/DDBJ databases">
        <title>Complete sequence of Novosphingobium aromaticivorans DSM 12444.</title>
        <authorList>
            <consortium name="US DOE Joint Genome Institute"/>
            <person name="Copeland A."/>
            <person name="Lucas S."/>
            <person name="Lapidus A."/>
            <person name="Barry K."/>
            <person name="Detter J.C."/>
            <person name="Glavina T."/>
            <person name="Hammon N."/>
            <person name="Israni S."/>
            <person name="Pitluck S."/>
            <person name="Chain P."/>
            <person name="Malfatti S."/>
            <person name="Shin M."/>
            <person name="Vergez L."/>
            <person name="Schmutz J."/>
            <person name="Larimer F."/>
            <person name="Land M."/>
            <person name="Kyrpides N."/>
            <person name="Ivanova N."/>
            <person name="Fredrickson J."/>
            <person name="Balkwill D."/>
            <person name="Romine M.F."/>
            <person name="Richardson P."/>
        </authorList>
    </citation>
    <scope>NUCLEOTIDE SEQUENCE [LARGE SCALE GENOMIC DNA]</scope>
    <source>
        <strain evidence="4">ATCC 700278 / DSM 12444 / CCUG 56034 / CIP 105152 / NBRC 16084 / F199</strain>
    </source>
</reference>
<dbReference type="Proteomes" id="UP000009134">
    <property type="component" value="Chromosome"/>
</dbReference>
<dbReference type="CAZy" id="GT4">
    <property type="family name" value="Glycosyltransferase Family 4"/>
</dbReference>
<keyword evidence="4" id="KW-1185">Reference proteome</keyword>
<dbReference type="AlphaFoldDB" id="Q2G6L3"/>
<dbReference type="InterPro" id="IPR001296">
    <property type="entry name" value="Glyco_trans_1"/>
</dbReference>
<dbReference type="EMBL" id="CP000248">
    <property type="protein sequence ID" value="ABD26510.1"/>
    <property type="molecule type" value="Genomic_DNA"/>
</dbReference>
<dbReference type="RefSeq" id="WP_011445719.1">
    <property type="nucleotide sequence ID" value="NC_007794.1"/>
</dbReference>
<dbReference type="STRING" id="279238.Saro_2071"/>
<dbReference type="Pfam" id="PF13579">
    <property type="entry name" value="Glyco_trans_4_4"/>
    <property type="match status" value="1"/>
</dbReference>
<dbReference type="InterPro" id="IPR050194">
    <property type="entry name" value="Glycosyltransferase_grp1"/>
</dbReference>
<evidence type="ECO:0000313" key="3">
    <source>
        <dbReference type="EMBL" id="ABD26510.1"/>
    </source>
</evidence>
<proteinExistence type="predicted"/>
<dbReference type="PANTHER" id="PTHR45947">
    <property type="entry name" value="SULFOQUINOVOSYL TRANSFERASE SQD2"/>
    <property type="match status" value="1"/>
</dbReference>
<name>Q2G6L3_NOVAD</name>
<gene>
    <name evidence="3" type="ordered locus">Saro_2071</name>
</gene>
<accession>Q2G6L3</accession>
<dbReference type="SUPFAM" id="SSF53756">
    <property type="entry name" value="UDP-Glycosyltransferase/glycogen phosphorylase"/>
    <property type="match status" value="1"/>
</dbReference>
<dbReference type="InterPro" id="IPR028098">
    <property type="entry name" value="Glyco_trans_4-like_N"/>
</dbReference>
<evidence type="ECO:0000259" key="1">
    <source>
        <dbReference type="Pfam" id="PF00534"/>
    </source>
</evidence>
<dbReference type="Gene3D" id="3.40.50.2000">
    <property type="entry name" value="Glycogen Phosphorylase B"/>
    <property type="match status" value="2"/>
</dbReference>
<dbReference type="eggNOG" id="COG0438">
    <property type="taxonomic scope" value="Bacteria"/>
</dbReference>
<dbReference type="GO" id="GO:0016758">
    <property type="term" value="F:hexosyltransferase activity"/>
    <property type="evidence" value="ECO:0007669"/>
    <property type="project" value="TreeGrafter"/>
</dbReference>
<feature type="domain" description="Glycosyl transferase family 1" evidence="1">
    <location>
        <begin position="213"/>
        <end position="367"/>
    </location>
</feature>
<dbReference type="PANTHER" id="PTHR45947:SF3">
    <property type="entry name" value="SULFOQUINOVOSYL TRANSFERASE SQD2"/>
    <property type="match status" value="1"/>
</dbReference>
<evidence type="ECO:0000259" key="2">
    <source>
        <dbReference type="Pfam" id="PF13579"/>
    </source>
</evidence>